<name>A0A7K4MWI3_9ARCH</name>
<comment type="caution">
    <text evidence="1">The sequence shown here is derived from an EMBL/GenBank/DDBJ whole genome shotgun (WGS) entry which is preliminary data.</text>
</comment>
<protein>
    <submittedName>
        <fullName evidence="1">Uncharacterized protein</fullName>
    </submittedName>
</protein>
<gene>
    <name evidence="1" type="ORF">HX858_09045</name>
</gene>
<reference evidence="1 2" key="1">
    <citation type="journal article" date="2019" name="Environ. Microbiol.">
        <title>Genomics insights into ecotype formation of ammonia-oxidizing archaea in the deep ocean.</title>
        <authorList>
            <person name="Wang Y."/>
            <person name="Huang J.M."/>
            <person name="Cui G.J."/>
            <person name="Nunoura T."/>
            <person name="Takaki Y."/>
            <person name="Li W.L."/>
            <person name="Li J."/>
            <person name="Gao Z.M."/>
            <person name="Takai K."/>
            <person name="Zhang A.Q."/>
            <person name="Stepanauskas R."/>
        </authorList>
    </citation>
    <scope>NUCLEOTIDE SEQUENCE [LARGE SCALE GENOMIC DNA]</scope>
    <source>
        <strain evidence="1 2">L15a</strain>
    </source>
</reference>
<dbReference type="EMBL" id="JACATH010000022">
    <property type="protein sequence ID" value="NWJ57872.1"/>
    <property type="molecule type" value="Genomic_DNA"/>
</dbReference>
<proteinExistence type="predicted"/>
<evidence type="ECO:0000313" key="2">
    <source>
        <dbReference type="Proteomes" id="UP000575480"/>
    </source>
</evidence>
<organism evidence="1 2">
    <name type="scientific">Marine Group I thaumarchaeote</name>
    <dbReference type="NCBI Taxonomy" id="2511932"/>
    <lineage>
        <taxon>Archaea</taxon>
        <taxon>Nitrososphaerota</taxon>
        <taxon>Marine Group I</taxon>
    </lineage>
</organism>
<dbReference type="AlphaFoldDB" id="A0A7K4MWI3"/>
<dbReference type="Proteomes" id="UP000575480">
    <property type="component" value="Unassembled WGS sequence"/>
</dbReference>
<accession>A0A7K4MWI3</accession>
<sequence>MKTATIQVLQGENKFVVTEFDEDCIGNPAAANSMITFNEYSDRKKNSRVTLYDTLEKASDHVREYHQQKEKNE</sequence>
<evidence type="ECO:0000313" key="1">
    <source>
        <dbReference type="EMBL" id="NWJ57872.1"/>
    </source>
</evidence>